<dbReference type="Pfam" id="PF13560">
    <property type="entry name" value="HTH_31"/>
    <property type="match status" value="1"/>
</dbReference>
<dbReference type="Gene3D" id="1.10.260.40">
    <property type="entry name" value="lambda repressor-like DNA-binding domains"/>
    <property type="match status" value="1"/>
</dbReference>
<evidence type="ECO:0000313" key="2">
    <source>
        <dbReference type="EMBL" id="RWR30532.1"/>
    </source>
</evidence>
<dbReference type="EMBL" id="SAUY01000015">
    <property type="protein sequence ID" value="RWR30532.1"/>
    <property type="molecule type" value="Genomic_DNA"/>
</dbReference>
<dbReference type="SUPFAM" id="SSF47413">
    <property type="entry name" value="lambda repressor-like DNA-binding domains"/>
    <property type="match status" value="1"/>
</dbReference>
<protein>
    <submittedName>
        <fullName evidence="2">XRE family transcriptional regulator</fullName>
    </submittedName>
</protein>
<dbReference type="Proteomes" id="UP000284451">
    <property type="component" value="Unassembled WGS sequence"/>
</dbReference>
<organism evidence="2 3">
    <name type="scientific">Paenirhodobacter populi</name>
    <dbReference type="NCBI Taxonomy" id="2306993"/>
    <lineage>
        <taxon>Bacteria</taxon>
        <taxon>Pseudomonadati</taxon>
        <taxon>Pseudomonadota</taxon>
        <taxon>Alphaproteobacteria</taxon>
        <taxon>Rhodobacterales</taxon>
        <taxon>Rhodobacter group</taxon>
        <taxon>Paenirhodobacter</taxon>
    </lineage>
</organism>
<evidence type="ECO:0000313" key="3">
    <source>
        <dbReference type="Proteomes" id="UP000284451"/>
    </source>
</evidence>
<evidence type="ECO:0000259" key="1">
    <source>
        <dbReference type="PROSITE" id="PS50943"/>
    </source>
</evidence>
<accession>A0A443KD18</accession>
<feature type="domain" description="HTH cro/C1-type" evidence="1">
    <location>
        <begin position="9"/>
        <end position="53"/>
    </location>
</feature>
<dbReference type="AlphaFoldDB" id="A0A443KD18"/>
<dbReference type="SMART" id="SM00530">
    <property type="entry name" value="HTH_XRE"/>
    <property type="match status" value="1"/>
</dbReference>
<dbReference type="InterPro" id="IPR010982">
    <property type="entry name" value="Lambda_DNA-bd_dom_sf"/>
</dbReference>
<reference evidence="2 3" key="1">
    <citation type="submission" date="2019-01" db="EMBL/GenBank/DDBJ databases">
        <title>Sinorhodobacter populi sp. nov. isolated from the symptomatic bark tissue of Populus euramericana canker.</title>
        <authorList>
            <person name="Xu G."/>
        </authorList>
    </citation>
    <scope>NUCLEOTIDE SEQUENCE [LARGE SCALE GENOMIC DNA]</scope>
    <source>
        <strain evidence="2 3">07D10-4-3</strain>
    </source>
</reference>
<reference evidence="2 3" key="2">
    <citation type="submission" date="2019-01" db="EMBL/GenBank/DDBJ databases">
        <authorList>
            <person name="Li Y."/>
        </authorList>
    </citation>
    <scope>NUCLEOTIDE SEQUENCE [LARGE SCALE GENOMIC DNA]</scope>
    <source>
        <strain evidence="2 3">07D10-4-3</strain>
    </source>
</reference>
<dbReference type="GO" id="GO:0003677">
    <property type="term" value="F:DNA binding"/>
    <property type="evidence" value="ECO:0007669"/>
    <property type="project" value="InterPro"/>
</dbReference>
<proteinExistence type="predicted"/>
<dbReference type="CDD" id="cd00093">
    <property type="entry name" value="HTH_XRE"/>
    <property type="match status" value="1"/>
</dbReference>
<gene>
    <name evidence="2" type="ORF">D2T29_12740</name>
</gene>
<dbReference type="InterPro" id="IPR001387">
    <property type="entry name" value="Cro/C1-type_HTH"/>
</dbReference>
<name>A0A443KD18_9RHOB</name>
<comment type="caution">
    <text evidence="2">The sequence shown here is derived from an EMBL/GenBank/DDBJ whole genome shotgun (WGS) entry which is preliminary data.</text>
</comment>
<dbReference type="PROSITE" id="PS50943">
    <property type="entry name" value="HTH_CROC1"/>
    <property type="match status" value="1"/>
</dbReference>
<sequence>MFAMKPEEFRALRLRLGLEQTELADSLGCSASQISQIERGIKGDTVPKLYSLALFGLSCSIQQVKSVG</sequence>